<dbReference type="Proteomes" id="UP000190951">
    <property type="component" value="Plasmid p330"/>
</dbReference>
<evidence type="ECO:0000313" key="2">
    <source>
        <dbReference type="Proteomes" id="UP000190951"/>
    </source>
</evidence>
<name>A0A1S8LZ11_9CLOT</name>
<dbReference type="InterPro" id="IPR050229">
    <property type="entry name" value="GlpE_sulfurtransferase"/>
</dbReference>
<dbReference type="AlphaFoldDB" id="A0A1S8LZ11"/>
<proteinExistence type="predicted"/>
<keyword evidence="1" id="KW-0614">Plasmid</keyword>
<dbReference type="Gene3D" id="3.40.250.10">
    <property type="entry name" value="Rhodanese-like domain"/>
    <property type="match status" value="1"/>
</dbReference>
<dbReference type="STRING" id="84029.CROST_11760"/>
<dbReference type="SMART" id="SM00450">
    <property type="entry name" value="RHOD"/>
    <property type="match status" value="1"/>
</dbReference>
<dbReference type="InterPro" id="IPR036873">
    <property type="entry name" value="Rhodanese-like_dom_sf"/>
</dbReference>
<gene>
    <name evidence="1" type="primary">glpE_1</name>
    <name evidence="1" type="ORF">CROST_045680</name>
</gene>
<protein>
    <submittedName>
        <fullName evidence="1">Thiosulfate sulfurtransferase GlpE</fullName>
        <ecNumber evidence="1">2.8.1.1</ecNumber>
    </submittedName>
</protein>
<dbReference type="PANTHER" id="PTHR43031">
    <property type="entry name" value="FAD-DEPENDENT OXIDOREDUCTASE"/>
    <property type="match status" value="1"/>
</dbReference>
<organism evidence="1 2">
    <name type="scientific">Clostridium felsineum</name>
    <dbReference type="NCBI Taxonomy" id="36839"/>
    <lineage>
        <taxon>Bacteria</taxon>
        <taxon>Bacillati</taxon>
        <taxon>Bacillota</taxon>
        <taxon>Clostridia</taxon>
        <taxon>Eubacteriales</taxon>
        <taxon>Clostridiaceae</taxon>
        <taxon>Clostridium</taxon>
    </lineage>
</organism>
<dbReference type="EMBL" id="CP096984">
    <property type="protein sequence ID" value="URZ13790.1"/>
    <property type="molecule type" value="Genomic_DNA"/>
</dbReference>
<keyword evidence="1" id="KW-0808">Transferase</keyword>
<dbReference type="EC" id="2.8.1.1" evidence="1"/>
<dbReference type="RefSeq" id="WP_077834760.1">
    <property type="nucleotide sequence ID" value="NZ_CP096984.1"/>
</dbReference>
<sequence>MFSIFKKNNFTSVSVHDLDDKLGKVNLIDIREPYEYKSGHIPTAKNVPMETILIHPEKYMNKDKEYYVVCQSGGRSSRACRELSNKGYKVVNISGGTGSYIKPLSR</sequence>
<keyword evidence="2" id="KW-1185">Reference proteome</keyword>
<dbReference type="SUPFAM" id="SSF52821">
    <property type="entry name" value="Rhodanese/Cell cycle control phosphatase"/>
    <property type="match status" value="1"/>
</dbReference>
<dbReference type="GO" id="GO:0004792">
    <property type="term" value="F:thiosulfate-cyanide sulfurtransferase activity"/>
    <property type="evidence" value="ECO:0007669"/>
    <property type="project" value="UniProtKB-EC"/>
</dbReference>
<dbReference type="PANTHER" id="PTHR43031:SF17">
    <property type="entry name" value="SULFURTRANSFERASE YTWF-RELATED"/>
    <property type="match status" value="1"/>
</dbReference>
<dbReference type="CDD" id="cd00158">
    <property type="entry name" value="RHOD"/>
    <property type="match status" value="1"/>
</dbReference>
<reference evidence="1 2" key="1">
    <citation type="submission" date="2022-04" db="EMBL/GenBank/DDBJ databases">
        <title>Genome sequence of C. roseum typestrain.</title>
        <authorList>
            <person name="Poehlein A."/>
            <person name="Schoch T."/>
            <person name="Duerre P."/>
            <person name="Daniel R."/>
        </authorList>
    </citation>
    <scope>NUCLEOTIDE SEQUENCE [LARGE SCALE GENOMIC DNA]</scope>
    <source>
        <strain evidence="1 2">DSM 7320</strain>
        <plasmid evidence="1 2">p330</plasmid>
    </source>
</reference>
<geneLocation type="plasmid" evidence="1 2">
    <name>p330</name>
</geneLocation>
<evidence type="ECO:0000313" key="1">
    <source>
        <dbReference type="EMBL" id="URZ13790.1"/>
    </source>
</evidence>
<dbReference type="PROSITE" id="PS50206">
    <property type="entry name" value="RHODANESE_3"/>
    <property type="match status" value="1"/>
</dbReference>
<dbReference type="KEGG" id="crw:CROST_045680"/>
<accession>A0A1S8LZ11</accession>
<dbReference type="InterPro" id="IPR001763">
    <property type="entry name" value="Rhodanese-like_dom"/>
</dbReference>
<dbReference type="Pfam" id="PF00581">
    <property type="entry name" value="Rhodanese"/>
    <property type="match status" value="1"/>
</dbReference>